<dbReference type="STRING" id="42094.JM47_03695"/>
<dbReference type="KEGG" id="ude:JM47_03695"/>
<dbReference type="PATRIC" id="fig|42094.4.peg.733"/>
<sequence>MNFINIDSKTKTINIELEYGIRPLFDADEGIMKRPVDVPTSLSENNAIFLLEIDKVNDLSEYSLKFDFKTIENKKLVHWNSLP</sequence>
<dbReference type="RefSeq" id="WP_208895001.1">
    <property type="nucleotide sequence ID" value="NZ_CP009770.1"/>
</dbReference>
<gene>
    <name evidence="1" type="ORF">JM47_03695</name>
</gene>
<dbReference type="Proteomes" id="UP000032261">
    <property type="component" value="Chromosome"/>
</dbReference>
<dbReference type="EMBL" id="CP009770">
    <property type="protein sequence ID" value="AJQ45626.1"/>
    <property type="molecule type" value="Genomic_DNA"/>
</dbReference>
<organism evidence="1 2">
    <name type="scientific">Ureaplasma diversum</name>
    <dbReference type="NCBI Taxonomy" id="42094"/>
    <lineage>
        <taxon>Bacteria</taxon>
        <taxon>Bacillati</taxon>
        <taxon>Mycoplasmatota</taxon>
        <taxon>Mycoplasmoidales</taxon>
        <taxon>Mycoplasmoidaceae</taxon>
        <taxon>Ureaplasma</taxon>
    </lineage>
</organism>
<evidence type="ECO:0000313" key="1">
    <source>
        <dbReference type="EMBL" id="AJQ45626.1"/>
    </source>
</evidence>
<dbReference type="HOGENOM" id="CLU_2541616_0_0_14"/>
<name>A0A0C5RCJ1_9BACT</name>
<protein>
    <submittedName>
        <fullName evidence="1">Uncharacterized protein</fullName>
    </submittedName>
</protein>
<accession>A0A0C5RCJ1</accession>
<reference evidence="1 2" key="1">
    <citation type="journal article" date="2015" name="Genome Announc.">
        <title>Genome Sequence of Ureaplasma diversum Strain ATCC 49782.</title>
        <authorList>
            <person name="Marques L.M."/>
            <person name="Guimaraes A.M."/>
            <person name="Martins H.B."/>
            <person name="Rezende I.S."/>
            <person name="Barbosa M.S."/>
            <person name="Campos G.B."/>
            <person name="do Nascimento N.C."/>
            <person name="Dos Santos A.P."/>
            <person name="Amorim A.T."/>
            <person name="Santos V.M."/>
            <person name="Messick J.B."/>
            <person name="Timenetsky J."/>
        </authorList>
    </citation>
    <scope>NUCLEOTIDE SEQUENCE [LARGE SCALE GENOMIC DNA]</scope>
    <source>
        <strain evidence="1 2">ATCC 49782</strain>
    </source>
</reference>
<dbReference type="AlphaFoldDB" id="A0A0C5RCJ1"/>
<proteinExistence type="predicted"/>
<evidence type="ECO:0000313" key="2">
    <source>
        <dbReference type="Proteomes" id="UP000032261"/>
    </source>
</evidence>